<evidence type="ECO:0000256" key="3">
    <source>
        <dbReference type="ARBA" id="ARBA00022737"/>
    </source>
</evidence>
<feature type="domain" description="C2H2-type" evidence="7">
    <location>
        <begin position="185"/>
        <end position="209"/>
    </location>
</feature>
<gene>
    <name evidence="9" type="ORF">A4U43_C07F33310</name>
</gene>
<dbReference type="PANTHER" id="PTHR46144">
    <property type="entry name" value="ZINC FINGER PROTEIN 385B-LIKE"/>
    <property type="match status" value="1"/>
</dbReference>
<evidence type="ECO:0000256" key="5">
    <source>
        <dbReference type="ARBA" id="ARBA00022833"/>
    </source>
</evidence>
<evidence type="ECO:0000256" key="4">
    <source>
        <dbReference type="ARBA" id="ARBA00022771"/>
    </source>
</evidence>
<dbReference type="Gramene" id="ONK65072">
    <property type="protein sequence ID" value="ONK65072"/>
    <property type="gene ID" value="A4U43_C07F33310"/>
</dbReference>
<keyword evidence="5" id="KW-0862">Zinc</keyword>
<dbReference type="AlphaFoldDB" id="A0A5P1EGT0"/>
<evidence type="ECO:0008006" key="11">
    <source>
        <dbReference type="Google" id="ProtNLM"/>
    </source>
</evidence>
<name>A0A5P1EGT0_ASPOF</name>
<dbReference type="SMART" id="SM00355">
    <property type="entry name" value="ZnF_C2H2"/>
    <property type="match status" value="2"/>
</dbReference>
<dbReference type="InterPro" id="IPR051868">
    <property type="entry name" value="ZN346_ZMAT4"/>
</dbReference>
<keyword evidence="3" id="KW-0677">Repeat</keyword>
<organism evidence="9 10">
    <name type="scientific">Asparagus officinalis</name>
    <name type="common">Garden asparagus</name>
    <dbReference type="NCBI Taxonomy" id="4686"/>
    <lineage>
        <taxon>Eukaryota</taxon>
        <taxon>Viridiplantae</taxon>
        <taxon>Streptophyta</taxon>
        <taxon>Embryophyta</taxon>
        <taxon>Tracheophyta</taxon>
        <taxon>Spermatophyta</taxon>
        <taxon>Magnoliopsida</taxon>
        <taxon>Liliopsida</taxon>
        <taxon>Asparagales</taxon>
        <taxon>Asparagaceae</taxon>
        <taxon>Asparagoideae</taxon>
        <taxon>Asparagus</taxon>
    </lineage>
</organism>
<keyword evidence="2" id="KW-0479">Metal-binding</keyword>
<evidence type="ECO:0000256" key="2">
    <source>
        <dbReference type="ARBA" id="ARBA00022723"/>
    </source>
</evidence>
<evidence type="ECO:0000256" key="1">
    <source>
        <dbReference type="ARBA" id="ARBA00004123"/>
    </source>
</evidence>
<feature type="domain" description="U1-type" evidence="8">
    <location>
        <begin position="182"/>
        <end position="216"/>
    </location>
</feature>
<dbReference type="Proteomes" id="UP000243459">
    <property type="component" value="Chromosome 7"/>
</dbReference>
<evidence type="ECO:0000313" key="9">
    <source>
        <dbReference type="EMBL" id="ONK65072.1"/>
    </source>
</evidence>
<evidence type="ECO:0000259" key="7">
    <source>
        <dbReference type="SMART" id="SM00355"/>
    </source>
</evidence>
<dbReference type="SUPFAM" id="SSF57667">
    <property type="entry name" value="beta-beta-alpha zinc fingers"/>
    <property type="match status" value="2"/>
</dbReference>
<feature type="domain" description="U1-type" evidence="8">
    <location>
        <begin position="88"/>
        <end position="122"/>
    </location>
</feature>
<proteinExistence type="predicted"/>
<feature type="domain" description="C2H2-type" evidence="7">
    <location>
        <begin position="91"/>
        <end position="115"/>
    </location>
</feature>
<dbReference type="InterPro" id="IPR003604">
    <property type="entry name" value="Matrin/U1-like-C_Znf_C2H2"/>
</dbReference>
<evidence type="ECO:0000313" key="10">
    <source>
        <dbReference type="Proteomes" id="UP000243459"/>
    </source>
</evidence>
<dbReference type="SMART" id="SM00451">
    <property type="entry name" value="ZnF_U1"/>
    <property type="match status" value="2"/>
</dbReference>
<keyword evidence="6" id="KW-0539">Nucleus</keyword>
<protein>
    <recommendedName>
        <fullName evidence="11">Matrin-type domain-containing protein</fullName>
    </recommendedName>
</protein>
<dbReference type="GO" id="GO:0003676">
    <property type="term" value="F:nucleic acid binding"/>
    <property type="evidence" value="ECO:0007669"/>
    <property type="project" value="InterPro"/>
</dbReference>
<keyword evidence="4" id="KW-0863">Zinc-finger</keyword>
<dbReference type="Gene3D" id="3.30.160.60">
    <property type="entry name" value="Classic Zinc Finger"/>
    <property type="match status" value="2"/>
</dbReference>
<dbReference type="GO" id="GO:0008270">
    <property type="term" value="F:zinc ion binding"/>
    <property type="evidence" value="ECO:0007669"/>
    <property type="project" value="UniProtKB-KW"/>
</dbReference>
<evidence type="ECO:0000256" key="6">
    <source>
        <dbReference type="ARBA" id="ARBA00023242"/>
    </source>
</evidence>
<dbReference type="OMA" id="AISPCLC"/>
<dbReference type="EMBL" id="CM007387">
    <property type="protein sequence ID" value="ONK65072.1"/>
    <property type="molecule type" value="Genomic_DNA"/>
</dbReference>
<reference evidence="10" key="1">
    <citation type="journal article" date="2017" name="Nat. Commun.">
        <title>The asparagus genome sheds light on the origin and evolution of a young Y chromosome.</title>
        <authorList>
            <person name="Harkess A."/>
            <person name="Zhou J."/>
            <person name="Xu C."/>
            <person name="Bowers J.E."/>
            <person name="Van der Hulst R."/>
            <person name="Ayyampalayam S."/>
            <person name="Mercati F."/>
            <person name="Riccardi P."/>
            <person name="McKain M.R."/>
            <person name="Kakrana A."/>
            <person name="Tang H."/>
            <person name="Ray J."/>
            <person name="Groenendijk J."/>
            <person name="Arikit S."/>
            <person name="Mathioni S.M."/>
            <person name="Nakano M."/>
            <person name="Shan H."/>
            <person name="Telgmann-Rauber A."/>
            <person name="Kanno A."/>
            <person name="Yue Z."/>
            <person name="Chen H."/>
            <person name="Li W."/>
            <person name="Chen Y."/>
            <person name="Xu X."/>
            <person name="Zhang Y."/>
            <person name="Luo S."/>
            <person name="Chen H."/>
            <person name="Gao J."/>
            <person name="Mao Z."/>
            <person name="Pires J.C."/>
            <person name="Luo M."/>
            <person name="Kudrna D."/>
            <person name="Wing R.A."/>
            <person name="Meyers B.C."/>
            <person name="Yi K."/>
            <person name="Kong H."/>
            <person name="Lavrijsen P."/>
            <person name="Sunseri F."/>
            <person name="Falavigna A."/>
            <person name="Ye Y."/>
            <person name="Leebens-Mack J.H."/>
            <person name="Chen G."/>
        </authorList>
    </citation>
    <scope>NUCLEOTIDE SEQUENCE [LARGE SCALE GENOMIC DNA]</scope>
    <source>
        <strain evidence="10">cv. DH0086</strain>
    </source>
</reference>
<evidence type="ECO:0000259" key="8">
    <source>
        <dbReference type="SMART" id="SM00451"/>
    </source>
</evidence>
<dbReference type="PANTHER" id="PTHR46144:SF6">
    <property type="entry name" value="C2H2-TYPE DOMAIN-CONTAINING PROTEIN"/>
    <property type="match status" value="1"/>
</dbReference>
<dbReference type="InterPro" id="IPR013087">
    <property type="entry name" value="Znf_C2H2_type"/>
</dbReference>
<accession>A0A5P1EGT0</accession>
<dbReference type="Pfam" id="PF12874">
    <property type="entry name" value="zf-met"/>
    <property type="match status" value="2"/>
</dbReference>
<comment type="subcellular location">
    <subcellularLocation>
        <location evidence="1">Nucleus</location>
    </subcellularLocation>
</comment>
<dbReference type="InterPro" id="IPR036236">
    <property type="entry name" value="Znf_C2H2_sf"/>
</dbReference>
<keyword evidence="10" id="KW-1185">Reference proteome</keyword>
<dbReference type="GO" id="GO:0005634">
    <property type="term" value="C:nucleus"/>
    <property type="evidence" value="ECO:0007669"/>
    <property type="project" value="UniProtKB-SubCell"/>
</dbReference>
<sequence>MDAAISPCLCSGRYLQMDAARIAVNVRLNRSLTYAIGIHALQLSTRVALGPPNGLNPAVPHQSLPGRYELDINYERGLKKGSHMSKMAQSAYCEVCKIECNSREVLKSHKQGKKHKKNLQKLQEAITPRPNEAQVAVKPTNIEALVAEGNALGTKKKKRKDAPEEDLETKMRRIVEEGTEPNEVKVCTICNVVMNSQIVYNFHIAGSKHAAMLKKQQEVAAS</sequence>